<name>A0ABR1JBR1_9AGAR</name>
<evidence type="ECO:0000256" key="10">
    <source>
        <dbReference type="SAM" id="Phobius"/>
    </source>
</evidence>
<keyword evidence="10" id="KW-0812">Transmembrane</keyword>
<organism evidence="11 12">
    <name type="scientific">Marasmiellus scandens</name>
    <dbReference type="NCBI Taxonomy" id="2682957"/>
    <lineage>
        <taxon>Eukaryota</taxon>
        <taxon>Fungi</taxon>
        <taxon>Dikarya</taxon>
        <taxon>Basidiomycota</taxon>
        <taxon>Agaricomycotina</taxon>
        <taxon>Agaricomycetes</taxon>
        <taxon>Agaricomycetidae</taxon>
        <taxon>Agaricales</taxon>
        <taxon>Marasmiineae</taxon>
        <taxon>Omphalotaceae</taxon>
        <taxon>Marasmiellus</taxon>
    </lineage>
</organism>
<protein>
    <recommendedName>
        <fullName evidence="13">Cytochrome P450</fullName>
    </recommendedName>
</protein>
<accession>A0ABR1JBR1</accession>
<comment type="similarity">
    <text evidence="3 9">Belongs to the cytochrome P450 family.</text>
</comment>
<keyword evidence="12" id="KW-1185">Reference proteome</keyword>
<evidence type="ECO:0000256" key="6">
    <source>
        <dbReference type="ARBA" id="ARBA00023002"/>
    </source>
</evidence>
<comment type="pathway">
    <text evidence="2">Secondary metabolite biosynthesis.</text>
</comment>
<evidence type="ECO:0000256" key="5">
    <source>
        <dbReference type="ARBA" id="ARBA00022723"/>
    </source>
</evidence>
<dbReference type="PANTHER" id="PTHR46300:SF7">
    <property type="entry name" value="P450, PUTATIVE (EUROFUNG)-RELATED"/>
    <property type="match status" value="1"/>
</dbReference>
<sequence length="516" mass="59090">MISNILASALAIPVFLILYLGFGPRKRPFKLPPGPKGLPLVGLLFEFKSWATSSTPKWKRYVQMSEEYNSDVVSFHVLGDRTIVLNSVKATTDLLEKRSSIYSDRPPLHMVDGLMGWTFDINHMRYDDRWRLHRKTFHQYFQPRAVTQYYPFQKKAVSVLFKRLLETPDDLRAHVKHLAGSLVLRVTYGFTTEEENLYFVELVDRAFGTILDVGGRGNYLVDYFPLLKHIPTWFPGSAFKRKALLWRTYSQELRDGPWKKILEAHNSGNALHCFATENLDKFSGKLDRMEEIIRNCSASAYLAGSDTTVGLILSAILLLMYYPEVQLKAQAELDAVIGVNRLPDHNDRESIPYTAAIITETLRIYPIGRLSFPHYTTEDDVYEGHFIPKGSAVLGNIWAILHDESMYPDPYKFDPERFVKREGKSVQPDPGTYAFGFGRRICPGRWFALDTAFLTVACLLATCNIKCPLDKDGKEIPAKLEYTQGLINHPKPYRCRFIPRTAKSLNLMRHAFEDSE</sequence>
<dbReference type="InterPro" id="IPR002401">
    <property type="entry name" value="Cyt_P450_E_grp-I"/>
</dbReference>
<dbReference type="InterPro" id="IPR050364">
    <property type="entry name" value="Cytochrome_P450_fung"/>
</dbReference>
<dbReference type="EMBL" id="JBANRG010000021">
    <property type="protein sequence ID" value="KAK7456461.1"/>
    <property type="molecule type" value="Genomic_DNA"/>
</dbReference>
<evidence type="ECO:0000313" key="12">
    <source>
        <dbReference type="Proteomes" id="UP001498398"/>
    </source>
</evidence>
<dbReference type="Gene3D" id="1.10.630.10">
    <property type="entry name" value="Cytochrome P450"/>
    <property type="match status" value="1"/>
</dbReference>
<keyword evidence="7 9" id="KW-0408">Iron</keyword>
<evidence type="ECO:0008006" key="13">
    <source>
        <dbReference type="Google" id="ProtNLM"/>
    </source>
</evidence>
<evidence type="ECO:0000256" key="8">
    <source>
        <dbReference type="ARBA" id="ARBA00023033"/>
    </source>
</evidence>
<dbReference type="PROSITE" id="PS00086">
    <property type="entry name" value="CYTOCHROME_P450"/>
    <property type="match status" value="1"/>
</dbReference>
<evidence type="ECO:0000256" key="4">
    <source>
        <dbReference type="ARBA" id="ARBA00022617"/>
    </source>
</evidence>
<dbReference type="PRINTS" id="PR00463">
    <property type="entry name" value="EP450I"/>
</dbReference>
<dbReference type="CDD" id="cd11065">
    <property type="entry name" value="CYP64-like"/>
    <property type="match status" value="1"/>
</dbReference>
<dbReference type="Proteomes" id="UP001498398">
    <property type="component" value="Unassembled WGS sequence"/>
</dbReference>
<keyword evidence="10" id="KW-1133">Transmembrane helix</keyword>
<keyword evidence="6 9" id="KW-0560">Oxidoreductase</keyword>
<dbReference type="PRINTS" id="PR00385">
    <property type="entry name" value="P450"/>
</dbReference>
<dbReference type="Pfam" id="PF00067">
    <property type="entry name" value="p450"/>
    <property type="match status" value="1"/>
</dbReference>
<evidence type="ECO:0000256" key="1">
    <source>
        <dbReference type="ARBA" id="ARBA00001971"/>
    </source>
</evidence>
<evidence type="ECO:0000256" key="9">
    <source>
        <dbReference type="RuleBase" id="RU000461"/>
    </source>
</evidence>
<dbReference type="InterPro" id="IPR017972">
    <property type="entry name" value="Cyt_P450_CS"/>
</dbReference>
<comment type="cofactor">
    <cofactor evidence="1">
        <name>heme</name>
        <dbReference type="ChEBI" id="CHEBI:30413"/>
    </cofactor>
</comment>
<keyword evidence="5 9" id="KW-0479">Metal-binding</keyword>
<evidence type="ECO:0000256" key="2">
    <source>
        <dbReference type="ARBA" id="ARBA00005179"/>
    </source>
</evidence>
<gene>
    <name evidence="11" type="ORF">VKT23_010710</name>
</gene>
<dbReference type="SUPFAM" id="SSF48264">
    <property type="entry name" value="Cytochrome P450"/>
    <property type="match status" value="1"/>
</dbReference>
<keyword evidence="10" id="KW-0472">Membrane</keyword>
<dbReference type="InterPro" id="IPR036396">
    <property type="entry name" value="Cyt_P450_sf"/>
</dbReference>
<dbReference type="InterPro" id="IPR001128">
    <property type="entry name" value="Cyt_P450"/>
</dbReference>
<evidence type="ECO:0000256" key="3">
    <source>
        <dbReference type="ARBA" id="ARBA00010617"/>
    </source>
</evidence>
<feature type="transmembrane region" description="Helical" evidence="10">
    <location>
        <begin position="6"/>
        <end position="22"/>
    </location>
</feature>
<keyword evidence="8 9" id="KW-0503">Monooxygenase</keyword>
<comment type="caution">
    <text evidence="11">The sequence shown here is derived from an EMBL/GenBank/DDBJ whole genome shotgun (WGS) entry which is preliminary data.</text>
</comment>
<evidence type="ECO:0000256" key="7">
    <source>
        <dbReference type="ARBA" id="ARBA00023004"/>
    </source>
</evidence>
<reference evidence="11 12" key="1">
    <citation type="submission" date="2024-01" db="EMBL/GenBank/DDBJ databases">
        <title>A draft genome for the cacao thread blight pathogen Marasmiellus scandens.</title>
        <authorList>
            <person name="Baruah I.K."/>
            <person name="Leung J."/>
            <person name="Bukari Y."/>
            <person name="Amoako-Attah I."/>
            <person name="Meinhardt L.W."/>
            <person name="Bailey B.A."/>
            <person name="Cohen S.P."/>
        </authorList>
    </citation>
    <scope>NUCLEOTIDE SEQUENCE [LARGE SCALE GENOMIC DNA]</scope>
    <source>
        <strain evidence="11 12">GH-19</strain>
    </source>
</reference>
<keyword evidence="4 9" id="KW-0349">Heme</keyword>
<evidence type="ECO:0000313" key="11">
    <source>
        <dbReference type="EMBL" id="KAK7456461.1"/>
    </source>
</evidence>
<dbReference type="PANTHER" id="PTHR46300">
    <property type="entry name" value="P450, PUTATIVE (EUROFUNG)-RELATED-RELATED"/>
    <property type="match status" value="1"/>
</dbReference>
<proteinExistence type="inferred from homology"/>